<feature type="transmembrane region" description="Helical" evidence="5">
    <location>
        <begin position="14"/>
        <end position="41"/>
    </location>
</feature>
<dbReference type="EMBL" id="DRZM01000009">
    <property type="protein sequence ID" value="HHP04172.1"/>
    <property type="molecule type" value="Genomic_DNA"/>
</dbReference>
<gene>
    <name evidence="6" type="ORF">ENM88_00295</name>
</gene>
<evidence type="ECO:0000256" key="2">
    <source>
        <dbReference type="ARBA" id="ARBA00022692"/>
    </source>
</evidence>
<dbReference type="Gene3D" id="1.20.120.1630">
    <property type="match status" value="1"/>
</dbReference>
<reference evidence="6" key="1">
    <citation type="journal article" date="2020" name="mSystems">
        <title>Genome- and Community-Level Interaction Insights into Carbon Utilization and Element Cycling Functions of Hydrothermarchaeota in Hydrothermal Sediment.</title>
        <authorList>
            <person name="Zhou Z."/>
            <person name="Liu Y."/>
            <person name="Xu W."/>
            <person name="Pan J."/>
            <person name="Luo Z.H."/>
            <person name="Li M."/>
        </authorList>
    </citation>
    <scope>NUCLEOTIDE SEQUENCE [LARGE SCALE GENOMIC DNA]</scope>
    <source>
        <strain evidence="6">SpSt-1125</strain>
    </source>
</reference>
<comment type="subcellular location">
    <subcellularLocation>
        <location evidence="1">Endomembrane system</location>
        <topology evidence="1">Multi-pass membrane protein</topology>
    </subcellularLocation>
</comment>
<keyword evidence="2 5" id="KW-0812">Transmembrane</keyword>
<evidence type="ECO:0000313" key="6">
    <source>
        <dbReference type="EMBL" id="HHP04172.1"/>
    </source>
</evidence>
<keyword evidence="3 5" id="KW-1133">Transmembrane helix</keyword>
<evidence type="ECO:0008006" key="7">
    <source>
        <dbReference type="Google" id="ProtNLM"/>
    </source>
</evidence>
<comment type="caution">
    <text evidence="6">The sequence shown here is derived from an EMBL/GenBank/DDBJ whole genome shotgun (WGS) entry which is preliminary data.</text>
</comment>
<evidence type="ECO:0000256" key="5">
    <source>
        <dbReference type="SAM" id="Phobius"/>
    </source>
</evidence>
<evidence type="ECO:0000256" key="4">
    <source>
        <dbReference type="ARBA" id="ARBA00023136"/>
    </source>
</evidence>
<proteinExistence type="predicted"/>
<protein>
    <recommendedName>
        <fullName evidence="7">Isoprenylcysteine carboxylmethyltransferase family protein</fullName>
    </recommendedName>
</protein>
<sequence length="116" mass="13057">MYARVRHPHYSSTILLVLGAALLPQSLPALLFAILNVVILYRAAKEEEEHLLETHGAAYEEYMKKVRWRSIPWVIWQKPQQPTRAWVLTALGAGLAACAAQGISYLFEVVELLEAS</sequence>
<keyword evidence="4 5" id="KW-0472">Membrane</keyword>
<dbReference type="AlphaFoldDB" id="A0A7J3X4Y1"/>
<dbReference type="InterPro" id="IPR007318">
    <property type="entry name" value="Phopholipid_MeTrfase"/>
</dbReference>
<dbReference type="InterPro" id="IPR052527">
    <property type="entry name" value="Metal_cation-efflux_comp"/>
</dbReference>
<feature type="transmembrane region" description="Helical" evidence="5">
    <location>
        <begin position="85"/>
        <end position="107"/>
    </location>
</feature>
<evidence type="ECO:0000256" key="1">
    <source>
        <dbReference type="ARBA" id="ARBA00004127"/>
    </source>
</evidence>
<dbReference type="PANTHER" id="PTHR43847:SF1">
    <property type="entry name" value="BLL3993 PROTEIN"/>
    <property type="match status" value="1"/>
</dbReference>
<organism evidence="6">
    <name type="scientific">Thermofilum pendens</name>
    <dbReference type="NCBI Taxonomy" id="2269"/>
    <lineage>
        <taxon>Archaea</taxon>
        <taxon>Thermoproteota</taxon>
        <taxon>Thermoprotei</taxon>
        <taxon>Thermofilales</taxon>
        <taxon>Thermofilaceae</taxon>
        <taxon>Thermofilum</taxon>
    </lineage>
</organism>
<dbReference type="GO" id="GO:0012505">
    <property type="term" value="C:endomembrane system"/>
    <property type="evidence" value="ECO:0007669"/>
    <property type="project" value="UniProtKB-SubCell"/>
</dbReference>
<dbReference type="PROSITE" id="PS50244">
    <property type="entry name" value="S5A_REDUCTASE"/>
    <property type="match status" value="1"/>
</dbReference>
<dbReference type="PANTHER" id="PTHR43847">
    <property type="entry name" value="BLL3993 PROTEIN"/>
    <property type="match status" value="1"/>
</dbReference>
<evidence type="ECO:0000256" key="3">
    <source>
        <dbReference type="ARBA" id="ARBA00022989"/>
    </source>
</evidence>
<name>A0A7J3X4Y1_THEPE</name>
<dbReference type="Pfam" id="PF04191">
    <property type="entry name" value="PEMT"/>
    <property type="match status" value="1"/>
</dbReference>
<accession>A0A7J3X4Y1</accession>